<name>A0A0Q3H9V0_BRADI</name>
<dbReference type="Gramene" id="KQK19687">
    <property type="protein sequence ID" value="KQK19687"/>
    <property type="gene ID" value="BRADI_1g49800v3"/>
</dbReference>
<keyword evidence="1" id="KW-0732">Signal</keyword>
<proteinExistence type="predicted"/>
<evidence type="ECO:0000313" key="4">
    <source>
        <dbReference type="Proteomes" id="UP000008810"/>
    </source>
</evidence>
<reference evidence="2 3" key="1">
    <citation type="journal article" date="2010" name="Nature">
        <title>Genome sequencing and analysis of the model grass Brachypodium distachyon.</title>
        <authorList>
            <consortium name="International Brachypodium Initiative"/>
        </authorList>
    </citation>
    <scope>NUCLEOTIDE SEQUENCE [LARGE SCALE GENOMIC DNA]</scope>
    <source>
        <strain evidence="2 3">Bd21</strain>
    </source>
</reference>
<dbReference type="Proteomes" id="UP000008810">
    <property type="component" value="Chromosome 1"/>
</dbReference>
<keyword evidence="4" id="KW-1185">Reference proteome</keyword>
<protein>
    <recommendedName>
        <fullName evidence="5">Bowman-Birk serine protease inhibitors family domain-containing protein</fullName>
    </recommendedName>
</protein>
<dbReference type="EnsemblPlants" id="KQK19687">
    <property type="protein sequence ID" value="KQK19687"/>
    <property type="gene ID" value="BRADI_1g49800v3"/>
</dbReference>
<accession>A0A0Q3H9V0</accession>
<gene>
    <name evidence="2" type="ORF">BRADI_1g49800v3</name>
</gene>
<sequence length="92" mass="9248">MAGSAHLKAAAAAVCVLLVALALAGQPAAAKAVSCVERCGPCVPCPKGMICTAVCTVPQDCIDKCHREEPACKARCAKLSCSAEKEACKAAC</sequence>
<reference evidence="3" key="3">
    <citation type="submission" date="2018-08" db="UniProtKB">
        <authorList>
            <consortium name="EnsemblPlants"/>
        </authorList>
    </citation>
    <scope>IDENTIFICATION</scope>
    <source>
        <strain evidence="3">cv. Bd21</strain>
    </source>
</reference>
<evidence type="ECO:0008006" key="5">
    <source>
        <dbReference type="Google" id="ProtNLM"/>
    </source>
</evidence>
<reference evidence="2" key="2">
    <citation type="submission" date="2017-06" db="EMBL/GenBank/DDBJ databases">
        <title>WGS assembly of Brachypodium distachyon.</title>
        <authorList>
            <consortium name="The International Brachypodium Initiative"/>
            <person name="Lucas S."/>
            <person name="Harmon-Smith M."/>
            <person name="Lail K."/>
            <person name="Tice H."/>
            <person name="Grimwood J."/>
            <person name="Bruce D."/>
            <person name="Barry K."/>
            <person name="Shu S."/>
            <person name="Lindquist E."/>
            <person name="Wang M."/>
            <person name="Pitluck S."/>
            <person name="Vogel J.P."/>
            <person name="Garvin D.F."/>
            <person name="Mockler T.C."/>
            <person name="Schmutz J."/>
            <person name="Rokhsar D."/>
            <person name="Bevan M.W."/>
        </authorList>
    </citation>
    <scope>NUCLEOTIDE SEQUENCE</scope>
    <source>
        <strain evidence="2">Bd21</strain>
    </source>
</reference>
<dbReference type="AlphaFoldDB" id="A0A0Q3H9V0"/>
<evidence type="ECO:0000313" key="2">
    <source>
        <dbReference type="EMBL" id="KQK19687.1"/>
    </source>
</evidence>
<evidence type="ECO:0000256" key="1">
    <source>
        <dbReference type="SAM" id="SignalP"/>
    </source>
</evidence>
<evidence type="ECO:0000313" key="3">
    <source>
        <dbReference type="EnsemblPlants" id="KQK19687"/>
    </source>
</evidence>
<feature type="chain" id="PRO_5035999612" description="Bowman-Birk serine protease inhibitors family domain-containing protein" evidence="1">
    <location>
        <begin position="25"/>
        <end position="92"/>
    </location>
</feature>
<organism evidence="2">
    <name type="scientific">Brachypodium distachyon</name>
    <name type="common">Purple false brome</name>
    <name type="synonym">Trachynia distachya</name>
    <dbReference type="NCBI Taxonomy" id="15368"/>
    <lineage>
        <taxon>Eukaryota</taxon>
        <taxon>Viridiplantae</taxon>
        <taxon>Streptophyta</taxon>
        <taxon>Embryophyta</taxon>
        <taxon>Tracheophyta</taxon>
        <taxon>Spermatophyta</taxon>
        <taxon>Magnoliopsida</taxon>
        <taxon>Liliopsida</taxon>
        <taxon>Poales</taxon>
        <taxon>Poaceae</taxon>
        <taxon>BOP clade</taxon>
        <taxon>Pooideae</taxon>
        <taxon>Stipodae</taxon>
        <taxon>Brachypodieae</taxon>
        <taxon>Brachypodium</taxon>
    </lineage>
</organism>
<dbReference type="EMBL" id="CM000880">
    <property type="protein sequence ID" value="KQK19687.1"/>
    <property type="molecule type" value="Genomic_DNA"/>
</dbReference>
<dbReference type="InParanoid" id="A0A0Q3H9V0"/>
<feature type="signal peptide" evidence="1">
    <location>
        <begin position="1"/>
        <end position="24"/>
    </location>
</feature>